<evidence type="ECO:0000256" key="19">
    <source>
        <dbReference type="PIRSR" id="PIRSR006135-2"/>
    </source>
</evidence>
<evidence type="ECO:0000313" key="20">
    <source>
        <dbReference type="EMBL" id="AZI58995.1"/>
    </source>
</evidence>
<comment type="catalytic activity">
    <reaction evidence="2">
        <text>adenosylcob(III)inamide phosphate + GTP + H(+) = adenosylcob(III)inamide-GDP + diphosphate</text>
        <dbReference type="Rhea" id="RHEA:22712"/>
        <dbReference type="ChEBI" id="CHEBI:15378"/>
        <dbReference type="ChEBI" id="CHEBI:33019"/>
        <dbReference type="ChEBI" id="CHEBI:37565"/>
        <dbReference type="ChEBI" id="CHEBI:58502"/>
        <dbReference type="ChEBI" id="CHEBI:60487"/>
        <dbReference type="EC" id="2.7.7.62"/>
    </reaction>
</comment>
<evidence type="ECO:0000256" key="5">
    <source>
        <dbReference type="ARBA" id="ARBA00004692"/>
    </source>
</evidence>
<keyword evidence="21" id="KW-1185">Reference proteome</keyword>
<keyword evidence="11 20" id="KW-0808">Transferase</keyword>
<evidence type="ECO:0000256" key="17">
    <source>
        <dbReference type="ARBA" id="ARBA00030571"/>
    </source>
</evidence>
<dbReference type="CDD" id="cd00544">
    <property type="entry name" value="CobU"/>
    <property type="match status" value="1"/>
</dbReference>
<dbReference type="EC" id="2.7.7.62" evidence="9"/>
<evidence type="ECO:0000256" key="2">
    <source>
        <dbReference type="ARBA" id="ARBA00000711"/>
    </source>
</evidence>
<evidence type="ECO:0000256" key="16">
    <source>
        <dbReference type="ARBA" id="ARBA00029570"/>
    </source>
</evidence>
<evidence type="ECO:0000256" key="13">
    <source>
        <dbReference type="ARBA" id="ARBA00022777"/>
    </source>
</evidence>
<feature type="binding site" evidence="19">
    <location>
        <begin position="17"/>
        <end position="24"/>
    </location>
    <ligand>
        <name>GTP</name>
        <dbReference type="ChEBI" id="CHEBI:37565"/>
    </ligand>
</feature>
<feature type="binding site" evidence="19">
    <location>
        <position position="91"/>
    </location>
    <ligand>
        <name>GTP</name>
        <dbReference type="ChEBI" id="CHEBI:37565"/>
    </ligand>
</feature>
<dbReference type="RefSeq" id="WP_124799899.1">
    <property type="nucleotide sequence ID" value="NZ_CP034170.1"/>
</dbReference>
<dbReference type="GO" id="GO:0043752">
    <property type="term" value="F:adenosylcobinamide kinase activity"/>
    <property type="evidence" value="ECO:0007669"/>
    <property type="project" value="UniProtKB-EC"/>
</dbReference>
<keyword evidence="13 20" id="KW-0418">Kinase</keyword>
<evidence type="ECO:0000313" key="21">
    <source>
        <dbReference type="Proteomes" id="UP000268084"/>
    </source>
</evidence>
<evidence type="ECO:0000256" key="12">
    <source>
        <dbReference type="ARBA" id="ARBA00022741"/>
    </source>
</evidence>
<dbReference type="InterPro" id="IPR027417">
    <property type="entry name" value="P-loop_NTPase"/>
</dbReference>
<dbReference type="EC" id="2.7.1.156" evidence="8"/>
<keyword evidence="15 19" id="KW-0342">GTP-binding</keyword>
<dbReference type="GO" id="GO:0005524">
    <property type="term" value="F:ATP binding"/>
    <property type="evidence" value="ECO:0007669"/>
    <property type="project" value="UniProtKB-KW"/>
</dbReference>
<reference evidence="20 21" key="1">
    <citation type="submission" date="2018-11" db="EMBL/GenBank/DDBJ databases">
        <authorList>
            <person name="Da X."/>
        </authorList>
    </citation>
    <scope>NUCLEOTIDE SEQUENCE [LARGE SCALE GENOMIC DNA]</scope>
    <source>
        <strain evidence="20 21">S14-144</strain>
    </source>
</reference>
<proteinExistence type="inferred from homology"/>
<keyword evidence="14" id="KW-0067">ATP-binding</keyword>
<evidence type="ECO:0000256" key="10">
    <source>
        <dbReference type="ARBA" id="ARBA00022573"/>
    </source>
</evidence>
<dbReference type="Proteomes" id="UP000268084">
    <property type="component" value="Chromosome"/>
</dbReference>
<dbReference type="OrthoDB" id="9788370at2"/>
<dbReference type="GO" id="GO:0009236">
    <property type="term" value="P:cobalamin biosynthetic process"/>
    <property type="evidence" value="ECO:0007669"/>
    <property type="project" value="UniProtKB-UniPathway"/>
</dbReference>
<dbReference type="AlphaFoldDB" id="A0A3G8ZQB9"/>
<evidence type="ECO:0000256" key="9">
    <source>
        <dbReference type="ARBA" id="ARBA00012523"/>
    </source>
</evidence>
<gene>
    <name evidence="20" type="ORF">EH165_13400</name>
</gene>
<dbReference type="SUPFAM" id="SSF52540">
    <property type="entry name" value="P-loop containing nucleoside triphosphate hydrolases"/>
    <property type="match status" value="1"/>
</dbReference>
<comment type="catalytic activity">
    <reaction evidence="3">
        <text>adenosylcob(III)inamide + GTP = adenosylcob(III)inamide phosphate + GDP + H(+)</text>
        <dbReference type="Rhea" id="RHEA:15765"/>
        <dbReference type="ChEBI" id="CHEBI:2480"/>
        <dbReference type="ChEBI" id="CHEBI:15378"/>
        <dbReference type="ChEBI" id="CHEBI:37565"/>
        <dbReference type="ChEBI" id="CHEBI:58189"/>
        <dbReference type="ChEBI" id="CHEBI:58502"/>
        <dbReference type="EC" id="2.7.1.156"/>
    </reaction>
</comment>
<protein>
    <recommendedName>
        <fullName evidence="16">Adenosylcobinamide kinase</fullName>
        <ecNumber evidence="8">2.7.1.156</ecNumber>
        <ecNumber evidence="9">2.7.7.62</ecNumber>
    </recommendedName>
    <alternativeName>
        <fullName evidence="17">Adenosylcobinamide-phosphate guanylyltransferase</fullName>
    </alternativeName>
</protein>
<evidence type="ECO:0000256" key="14">
    <source>
        <dbReference type="ARBA" id="ARBA00022840"/>
    </source>
</evidence>
<evidence type="ECO:0000256" key="18">
    <source>
        <dbReference type="PIRSR" id="PIRSR006135-1"/>
    </source>
</evidence>
<comment type="catalytic activity">
    <reaction evidence="1">
        <text>adenosylcob(III)inamide + ATP = adenosylcob(III)inamide phosphate + ADP + H(+)</text>
        <dbReference type="Rhea" id="RHEA:15769"/>
        <dbReference type="ChEBI" id="CHEBI:2480"/>
        <dbReference type="ChEBI" id="CHEBI:15378"/>
        <dbReference type="ChEBI" id="CHEBI:30616"/>
        <dbReference type="ChEBI" id="CHEBI:58502"/>
        <dbReference type="ChEBI" id="CHEBI:456216"/>
        <dbReference type="EC" id="2.7.1.156"/>
    </reaction>
</comment>
<keyword evidence="20" id="KW-0548">Nucleotidyltransferase</keyword>
<evidence type="ECO:0000256" key="7">
    <source>
        <dbReference type="ARBA" id="ARBA00007490"/>
    </source>
</evidence>
<feature type="active site" description="GMP-histidine intermediate" evidence="18">
    <location>
        <position position="61"/>
    </location>
</feature>
<comment type="pathway">
    <text evidence="6">Cofactor biosynthesis; adenosylcobalamin biosynthesis; adenosylcobalamin from cob(II)yrinate a,c-diamide: step 5/7.</text>
</comment>
<dbReference type="InterPro" id="IPR003203">
    <property type="entry name" value="CobU/CobP"/>
</dbReference>
<dbReference type="PANTHER" id="PTHR34848">
    <property type="match status" value="1"/>
</dbReference>
<accession>A0A3G8ZQB9</accession>
<reference evidence="20 21" key="2">
    <citation type="submission" date="2018-12" db="EMBL/GenBank/DDBJ databases">
        <title>Nakamurella antarcticus sp. nov., isolated from Antarctica South Shetland Islands soil.</title>
        <authorList>
            <person name="Peng F."/>
        </authorList>
    </citation>
    <scope>NUCLEOTIDE SEQUENCE [LARGE SCALE GENOMIC DNA]</scope>
    <source>
        <strain evidence="20 21">S14-144</strain>
    </source>
</reference>
<dbReference type="GO" id="GO:0008820">
    <property type="term" value="F:cobinamide phosphate guanylyltransferase activity"/>
    <property type="evidence" value="ECO:0007669"/>
    <property type="project" value="UniProtKB-EC"/>
</dbReference>
<evidence type="ECO:0000256" key="3">
    <source>
        <dbReference type="ARBA" id="ARBA00001522"/>
    </source>
</evidence>
<organism evidence="20 21">
    <name type="scientific">Nakamurella antarctica</name>
    <dbReference type="NCBI Taxonomy" id="1902245"/>
    <lineage>
        <taxon>Bacteria</taxon>
        <taxon>Bacillati</taxon>
        <taxon>Actinomycetota</taxon>
        <taxon>Actinomycetes</taxon>
        <taxon>Nakamurellales</taxon>
        <taxon>Nakamurellaceae</taxon>
        <taxon>Nakamurella</taxon>
    </lineage>
</organism>
<comment type="pathway">
    <text evidence="5">Cofactor biosynthesis; adenosylcobalamin biosynthesis; adenosylcobalamin from cob(II)yrinate a,c-diamide: step 6/7.</text>
</comment>
<evidence type="ECO:0000256" key="8">
    <source>
        <dbReference type="ARBA" id="ARBA00012016"/>
    </source>
</evidence>
<keyword evidence="10" id="KW-0169">Cobalamin biosynthesis</keyword>
<keyword evidence="12 19" id="KW-0547">Nucleotide-binding</keyword>
<feature type="binding site" evidence="19">
    <location>
        <position position="73"/>
    </location>
    <ligand>
        <name>GTP</name>
        <dbReference type="ChEBI" id="CHEBI:37565"/>
    </ligand>
</feature>
<evidence type="ECO:0000256" key="4">
    <source>
        <dbReference type="ARBA" id="ARBA00003889"/>
    </source>
</evidence>
<dbReference type="PANTHER" id="PTHR34848:SF1">
    <property type="entry name" value="BIFUNCTIONAL ADENOSYLCOBALAMIN BIOSYNTHESIS PROTEIN COBU"/>
    <property type="match status" value="1"/>
</dbReference>
<comment type="function">
    <text evidence="4">Catalyzes ATP-dependent phosphorylation of adenosylcobinamide and addition of GMP to adenosylcobinamide phosphate.</text>
</comment>
<evidence type="ECO:0000256" key="11">
    <source>
        <dbReference type="ARBA" id="ARBA00022679"/>
    </source>
</evidence>
<evidence type="ECO:0000256" key="1">
    <source>
        <dbReference type="ARBA" id="ARBA00000312"/>
    </source>
</evidence>
<evidence type="ECO:0000256" key="6">
    <source>
        <dbReference type="ARBA" id="ARBA00005159"/>
    </source>
</evidence>
<dbReference type="KEGG" id="nak:EH165_13400"/>
<dbReference type="GO" id="GO:0005525">
    <property type="term" value="F:GTP binding"/>
    <property type="evidence" value="ECO:0007669"/>
    <property type="project" value="UniProtKB-KW"/>
</dbReference>
<sequence length="186" mass="19660">MTAPSPAPTAHRTLITGGARSGKSVVAEHLLSGVPQVACLLPGPIPNAEADPEWAARIAIHQARRPAHWLTVETSDLATGIAEARGAVLIDCLGTWVTAVMDELQGWDAPESQWRNAFDARLAGFIRQWTLAAGPLVAVTNEVGMGLVPDYKSGRLFRDLLGTVNQAVAAASDDVLLVVAGRTLRL</sequence>
<dbReference type="PIRSF" id="PIRSF006135">
    <property type="entry name" value="CobU"/>
    <property type="match status" value="1"/>
</dbReference>
<dbReference type="EMBL" id="CP034170">
    <property type="protein sequence ID" value="AZI58995.1"/>
    <property type="molecule type" value="Genomic_DNA"/>
</dbReference>
<evidence type="ECO:0000256" key="15">
    <source>
        <dbReference type="ARBA" id="ARBA00023134"/>
    </source>
</evidence>
<name>A0A3G8ZQB9_9ACTN</name>
<dbReference type="UniPathway" id="UPA00148">
    <property type="reaction ID" value="UER00236"/>
</dbReference>
<dbReference type="Pfam" id="PF02283">
    <property type="entry name" value="CobU"/>
    <property type="match status" value="1"/>
</dbReference>
<dbReference type="Gene3D" id="3.40.50.300">
    <property type="entry name" value="P-loop containing nucleotide triphosphate hydrolases"/>
    <property type="match status" value="1"/>
</dbReference>
<comment type="similarity">
    <text evidence="7">Belongs to the CobU/CobP family.</text>
</comment>